<sequence>MTQVYSKHPPPDKKKGKKEVSSLRTQEARNLPSRLLPHMMTRRTTTFEKIFIELPTKELQQTYTRVKTRALVRSYKHYLTPNYQRQRTWGNT</sequence>
<dbReference type="EnsemblPlants" id="MELO3C029595.2.1">
    <property type="protein sequence ID" value="MELO3C029595.2.1"/>
    <property type="gene ID" value="MELO3C029595.2"/>
</dbReference>
<evidence type="ECO:0000256" key="1">
    <source>
        <dbReference type="SAM" id="MobiDB-lite"/>
    </source>
</evidence>
<feature type="compositionally biased region" description="Basic and acidic residues" evidence="1">
    <location>
        <begin position="9"/>
        <end position="21"/>
    </location>
</feature>
<accession>A0A9I9E6U3</accession>
<feature type="region of interest" description="Disordered" evidence="1">
    <location>
        <begin position="1"/>
        <end position="39"/>
    </location>
</feature>
<dbReference type="Gramene" id="MELO3C029595.2.1">
    <property type="protein sequence ID" value="MELO3C029595.2.1"/>
    <property type="gene ID" value="MELO3C029595.2"/>
</dbReference>
<reference evidence="2" key="1">
    <citation type="submission" date="2023-03" db="UniProtKB">
        <authorList>
            <consortium name="EnsemblPlants"/>
        </authorList>
    </citation>
    <scope>IDENTIFICATION</scope>
</reference>
<evidence type="ECO:0000313" key="2">
    <source>
        <dbReference type="EnsemblPlants" id="MELO3C029595.2.1"/>
    </source>
</evidence>
<protein>
    <submittedName>
        <fullName evidence="2">Uncharacterized protein</fullName>
    </submittedName>
</protein>
<organism evidence="2">
    <name type="scientific">Cucumis melo</name>
    <name type="common">Muskmelon</name>
    <dbReference type="NCBI Taxonomy" id="3656"/>
    <lineage>
        <taxon>Eukaryota</taxon>
        <taxon>Viridiplantae</taxon>
        <taxon>Streptophyta</taxon>
        <taxon>Embryophyta</taxon>
        <taxon>Tracheophyta</taxon>
        <taxon>Spermatophyta</taxon>
        <taxon>Magnoliopsida</taxon>
        <taxon>eudicotyledons</taxon>
        <taxon>Gunneridae</taxon>
        <taxon>Pentapetalae</taxon>
        <taxon>rosids</taxon>
        <taxon>fabids</taxon>
        <taxon>Cucurbitales</taxon>
        <taxon>Cucurbitaceae</taxon>
        <taxon>Benincaseae</taxon>
        <taxon>Cucumis</taxon>
    </lineage>
</organism>
<name>A0A9I9E6U3_CUCME</name>
<dbReference type="AlphaFoldDB" id="A0A9I9E6U3"/>
<proteinExistence type="predicted"/>